<proteinExistence type="predicted"/>
<gene>
    <name evidence="1" type="ORF">SO3561_10104</name>
</gene>
<comment type="caution">
    <text evidence="1">The sequence shown here is derived from an EMBL/GenBank/DDBJ whole genome shotgun (WGS) entry which is preliminary data.</text>
</comment>
<protein>
    <submittedName>
        <fullName evidence="1">Uncharacterized protein</fullName>
    </submittedName>
</protein>
<name>A0A286PG52_STROL</name>
<sequence length="77" mass="7779">MLAEATGATGGVTPRMAAALVAALHHVLFLPTQDLALGGRDGPETAEFVAAKASRCAFNLPDTWPRGPGGAAGRLLP</sequence>
<accession>A0A286PG52</accession>
<dbReference type="EMBL" id="BDQI01000056">
    <property type="protein sequence ID" value="GAX58531.1"/>
    <property type="molecule type" value="Genomic_DNA"/>
</dbReference>
<organism evidence="1 2">
    <name type="scientific">Streptomyces olivochromogenes</name>
    <dbReference type="NCBI Taxonomy" id="1963"/>
    <lineage>
        <taxon>Bacteria</taxon>
        <taxon>Bacillati</taxon>
        <taxon>Actinomycetota</taxon>
        <taxon>Actinomycetes</taxon>
        <taxon>Kitasatosporales</taxon>
        <taxon>Streptomycetaceae</taxon>
        <taxon>Streptomyces</taxon>
    </lineage>
</organism>
<dbReference type="Proteomes" id="UP000217446">
    <property type="component" value="Unassembled WGS sequence"/>
</dbReference>
<keyword evidence="2" id="KW-1185">Reference proteome</keyword>
<reference evidence="2" key="1">
    <citation type="submission" date="2017-05" db="EMBL/GenBank/DDBJ databases">
        <title>Streptomyces olivochromogenes NBRC 3561 whole genome shotgun sequence.</title>
        <authorList>
            <person name="Dohra H."/>
            <person name="Kodani S."/>
        </authorList>
    </citation>
    <scope>NUCLEOTIDE SEQUENCE [LARGE SCALE GENOMIC DNA]</scope>
    <source>
        <strain evidence="2">NBRC 3561</strain>
    </source>
</reference>
<evidence type="ECO:0000313" key="2">
    <source>
        <dbReference type="Proteomes" id="UP000217446"/>
    </source>
</evidence>
<evidence type="ECO:0000313" key="1">
    <source>
        <dbReference type="EMBL" id="GAX58531.1"/>
    </source>
</evidence>
<dbReference type="AlphaFoldDB" id="A0A286PG52"/>